<comment type="caution">
    <text evidence="8">The sequence shown here is derived from an EMBL/GenBank/DDBJ whole genome shotgun (WGS) entry which is preliminary data.</text>
</comment>
<dbReference type="GO" id="GO:0003700">
    <property type="term" value="F:DNA-binding transcription factor activity"/>
    <property type="evidence" value="ECO:0007669"/>
    <property type="project" value="InterPro"/>
</dbReference>
<dbReference type="GO" id="GO:0009873">
    <property type="term" value="P:ethylene-activated signaling pathway"/>
    <property type="evidence" value="ECO:0007669"/>
    <property type="project" value="InterPro"/>
</dbReference>
<dbReference type="SUPFAM" id="SSF54171">
    <property type="entry name" value="DNA-binding domain"/>
    <property type="match status" value="1"/>
</dbReference>
<dbReference type="CDD" id="cd00018">
    <property type="entry name" value="AP2"/>
    <property type="match status" value="1"/>
</dbReference>
<dbReference type="EMBL" id="NMUH01008155">
    <property type="protein sequence ID" value="MQM18387.1"/>
    <property type="molecule type" value="Genomic_DNA"/>
</dbReference>
<keyword evidence="3" id="KW-0238">DNA-binding</keyword>
<accession>A0A843XGZ3</accession>
<dbReference type="Gene3D" id="3.30.730.10">
    <property type="entry name" value="AP2/ERF domain"/>
    <property type="match status" value="1"/>
</dbReference>
<feature type="region of interest" description="Disordered" evidence="6">
    <location>
        <begin position="145"/>
        <end position="197"/>
    </location>
</feature>
<sequence length="390" mass="40844">MDRGRTTSSAGHPEVANPGGGRGRDELPSFCTSANVTEEPTVAEAEAATGVEGVLLRAAASSTTMTSRVPPRMASVGHGRGQETGTLTMSPRTRVFASERVGRGGGTDGLAVAGVHGSGCFPESSSRAYGSASSSWECGGPAGGAAMELKQGSPASMAPAAESASTALQPPAAPEQPTASSCQGREHTKRRYRGVRQRPWGKWAAEIRDPQKAARVWLGTFDTAEGAARAYDAAALRFRGNKAKLNFPDPGGVHPRPPVPATPLPPHGASATPLEASLQAAALPPGTFLSSDAKDYLEYSRLLQSPGDLHRHPDGLMDQLLHSYLSSLESTSYSSSPADKTQQYYQEHQRLPQQERLLGARAHAGGQVFAARVRPESGDYRQPPPSSSSG</sequence>
<evidence type="ECO:0000256" key="5">
    <source>
        <dbReference type="ARBA" id="ARBA00023242"/>
    </source>
</evidence>
<feature type="compositionally biased region" description="Basic residues" evidence="6">
    <location>
        <begin position="187"/>
        <end position="196"/>
    </location>
</feature>
<comment type="subcellular location">
    <subcellularLocation>
        <location evidence="1">Nucleus</location>
    </subcellularLocation>
</comment>
<keyword evidence="9" id="KW-1185">Reference proteome</keyword>
<evidence type="ECO:0000259" key="7">
    <source>
        <dbReference type="PROSITE" id="PS51032"/>
    </source>
</evidence>
<evidence type="ECO:0000256" key="6">
    <source>
        <dbReference type="SAM" id="MobiDB-lite"/>
    </source>
</evidence>
<dbReference type="SMART" id="SM00380">
    <property type="entry name" value="AP2"/>
    <property type="match status" value="1"/>
</dbReference>
<dbReference type="Pfam" id="PF00847">
    <property type="entry name" value="AP2"/>
    <property type="match status" value="1"/>
</dbReference>
<protein>
    <recommendedName>
        <fullName evidence="7">AP2/ERF domain-containing protein</fullName>
    </recommendedName>
</protein>
<dbReference type="InterPro" id="IPR036955">
    <property type="entry name" value="AP2/ERF_dom_sf"/>
</dbReference>
<evidence type="ECO:0000256" key="1">
    <source>
        <dbReference type="ARBA" id="ARBA00004123"/>
    </source>
</evidence>
<feature type="region of interest" description="Disordered" evidence="6">
    <location>
        <begin position="330"/>
        <end position="390"/>
    </location>
</feature>
<evidence type="ECO:0000313" key="9">
    <source>
        <dbReference type="Proteomes" id="UP000652761"/>
    </source>
</evidence>
<organism evidence="8 9">
    <name type="scientific">Colocasia esculenta</name>
    <name type="common">Wild taro</name>
    <name type="synonym">Arum esculentum</name>
    <dbReference type="NCBI Taxonomy" id="4460"/>
    <lineage>
        <taxon>Eukaryota</taxon>
        <taxon>Viridiplantae</taxon>
        <taxon>Streptophyta</taxon>
        <taxon>Embryophyta</taxon>
        <taxon>Tracheophyta</taxon>
        <taxon>Spermatophyta</taxon>
        <taxon>Magnoliopsida</taxon>
        <taxon>Liliopsida</taxon>
        <taxon>Araceae</taxon>
        <taxon>Aroideae</taxon>
        <taxon>Colocasieae</taxon>
        <taxon>Colocasia</taxon>
    </lineage>
</organism>
<keyword evidence="4" id="KW-0804">Transcription</keyword>
<keyword evidence="5" id="KW-0539">Nucleus</keyword>
<dbReference type="PRINTS" id="PR00367">
    <property type="entry name" value="ETHRSPELEMNT"/>
</dbReference>
<feature type="domain" description="AP2/ERF" evidence="7">
    <location>
        <begin position="191"/>
        <end position="248"/>
    </location>
</feature>
<dbReference type="PROSITE" id="PS51032">
    <property type="entry name" value="AP2_ERF"/>
    <property type="match status" value="1"/>
</dbReference>
<evidence type="ECO:0000256" key="4">
    <source>
        <dbReference type="ARBA" id="ARBA00023163"/>
    </source>
</evidence>
<gene>
    <name evidence="8" type="ORF">Taro_051381</name>
</gene>
<evidence type="ECO:0000256" key="3">
    <source>
        <dbReference type="ARBA" id="ARBA00023125"/>
    </source>
</evidence>
<dbReference type="Proteomes" id="UP000652761">
    <property type="component" value="Unassembled WGS sequence"/>
</dbReference>
<dbReference type="FunFam" id="3.30.730.10:FF:000001">
    <property type="entry name" value="Ethylene-responsive transcription factor 2"/>
    <property type="match status" value="1"/>
</dbReference>
<reference evidence="8" key="1">
    <citation type="submission" date="2017-07" db="EMBL/GenBank/DDBJ databases">
        <title>Taro Niue Genome Assembly and Annotation.</title>
        <authorList>
            <person name="Atibalentja N."/>
            <person name="Keating K."/>
            <person name="Fields C.J."/>
        </authorList>
    </citation>
    <scope>NUCLEOTIDE SEQUENCE</scope>
    <source>
        <strain evidence="8">Niue_2</strain>
        <tissue evidence="8">Leaf</tissue>
    </source>
</reference>
<feature type="compositionally biased region" description="Low complexity" evidence="6">
    <location>
        <begin position="153"/>
        <end position="167"/>
    </location>
</feature>
<keyword evidence="2" id="KW-0805">Transcription regulation</keyword>
<feature type="region of interest" description="Disordered" evidence="6">
    <location>
        <begin position="62"/>
        <end position="86"/>
    </location>
</feature>
<dbReference type="GO" id="GO:0005634">
    <property type="term" value="C:nucleus"/>
    <property type="evidence" value="ECO:0007669"/>
    <property type="project" value="UniProtKB-SubCell"/>
</dbReference>
<dbReference type="PANTHER" id="PTHR31190:SF473">
    <property type="entry name" value="OS05G0437100 PROTEIN"/>
    <property type="match status" value="1"/>
</dbReference>
<feature type="region of interest" description="Disordered" evidence="6">
    <location>
        <begin position="1"/>
        <end position="29"/>
    </location>
</feature>
<feature type="compositionally biased region" description="Polar residues" evidence="6">
    <location>
        <begin position="337"/>
        <end position="346"/>
    </location>
</feature>
<evidence type="ECO:0000313" key="8">
    <source>
        <dbReference type="EMBL" id="MQM18387.1"/>
    </source>
</evidence>
<dbReference type="GO" id="GO:0003677">
    <property type="term" value="F:DNA binding"/>
    <property type="evidence" value="ECO:0007669"/>
    <property type="project" value="UniProtKB-KW"/>
</dbReference>
<name>A0A843XGZ3_COLES</name>
<dbReference type="InterPro" id="IPR001471">
    <property type="entry name" value="AP2/ERF_dom"/>
</dbReference>
<proteinExistence type="predicted"/>
<dbReference type="InterPro" id="IPR016177">
    <property type="entry name" value="DNA-bd_dom_sf"/>
</dbReference>
<dbReference type="AlphaFoldDB" id="A0A843XGZ3"/>
<feature type="compositionally biased region" description="Polar residues" evidence="6">
    <location>
        <begin position="1"/>
        <end position="10"/>
    </location>
</feature>
<dbReference type="InterPro" id="IPR044808">
    <property type="entry name" value="ERF_plant"/>
</dbReference>
<evidence type="ECO:0000256" key="2">
    <source>
        <dbReference type="ARBA" id="ARBA00023015"/>
    </source>
</evidence>
<dbReference type="PANTHER" id="PTHR31190">
    <property type="entry name" value="DNA-BINDING DOMAIN"/>
    <property type="match status" value="1"/>
</dbReference>